<dbReference type="PRINTS" id="PR00950">
    <property type="entry name" value="TYPE3IMSPROT"/>
</dbReference>
<keyword evidence="4" id="KW-0969">Cilium</keyword>
<organism evidence="4 5">
    <name type="scientific">Parvularcula dongshanensis</name>
    <dbReference type="NCBI Taxonomy" id="1173995"/>
    <lineage>
        <taxon>Bacteria</taxon>
        <taxon>Pseudomonadati</taxon>
        <taxon>Pseudomonadota</taxon>
        <taxon>Alphaproteobacteria</taxon>
        <taxon>Parvularculales</taxon>
        <taxon>Parvularculaceae</taxon>
        <taxon>Parvularcula</taxon>
    </lineage>
</organism>
<accession>A0A840I4E1</accession>
<dbReference type="EMBL" id="JACHOB010000004">
    <property type="protein sequence ID" value="MBB4659647.1"/>
    <property type="molecule type" value="Genomic_DNA"/>
</dbReference>
<feature type="transmembrane region" description="Helical" evidence="3">
    <location>
        <begin position="40"/>
        <end position="67"/>
    </location>
</feature>
<keyword evidence="4" id="KW-0282">Flagellum</keyword>
<keyword evidence="4" id="KW-0966">Cell projection</keyword>
<keyword evidence="3" id="KW-1133">Transmembrane helix</keyword>
<sequence length="356" mass="37443">MAEGAENDDKAFAPSVERLRKAREKGDVPSSPEVQTLARYAGLLIVLSASGGTLALLCARALGGILARPDAASEFLMTGGTPLAVIGKPALAVIAVLVAPLFLTLVSLIAQQAIVFAPSKIKPDLKRLSPMGNAKKKFGPAGLAEFAKSGIKMLVFAGAGVGFAVTALPRILSRTGGAPGVLPIEIGTLLTGMLLIAVLLSLGAAAIDLPMKHARHTKKLRMTRQEVKDEAKESEGDPEQKRARQRKAQEIAGMAQLAEVPKSDVVIVNPEHYAVALSWDRKGGDVPRCVAKGVDGMALAIRRRAEAAGVPIHRDVSCARALHATVEVGAPIKREHFAAVAAAIRFADRVKAQKKR</sequence>
<evidence type="ECO:0000256" key="1">
    <source>
        <dbReference type="ARBA" id="ARBA00010690"/>
    </source>
</evidence>
<dbReference type="RefSeq" id="WP_183818444.1">
    <property type="nucleotide sequence ID" value="NZ_JACHOB010000004.1"/>
</dbReference>
<reference evidence="4 5" key="1">
    <citation type="submission" date="2020-08" db="EMBL/GenBank/DDBJ databases">
        <title>Genomic Encyclopedia of Type Strains, Phase IV (KMG-IV): sequencing the most valuable type-strain genomes for metagenomic binning, comparative biology and taxonomic classification.</title>
        <authorList>
            <person name="Goeker M."/>
        </authorList>
    </citation>
    <scope>NUCLEOTIDE SEQUENCE [LARGE SCALE GENOMIC DNA]</scope>
    <source>
        <strain evidence="4 5">DSM 102850</strain>
    </source>
</reference>
<keyword evidence="3" id="KW-0812">Transmembrane</keyword>
<evidence type="ECO:0000313" key="5">
    <source>
        <dbReference type="Proteomes" id="UP000563524"/>
    </source>
</evidence>
<dbReference type="PANTHER" id="PTHR30531:SF12">
    <property type="entry name" value="FLAGELLAR BIOSYNTHETIC PROTEIN FLHB"/>
    <property type="match status" value="1"/>
</dbReference>
<dbReference type="Gene3D" id="3.40.1690.10">
    <property type="entry name" value="secretion proteins EscU"/>
    <property type="match status" value="1"/>
</dbReference>
<dbReference type="Proteomes" id="UP000563524">
    <property type="component" value="Unassembled WGS sequence"/>
</dbReference>
<evidence type="ECO:0000313" key="4">
    <source>
        <dbReference type="EMBL" id="MBB4659647.1"/>
    </source>
</evidence>
<keyword evidence="5" id="KW-1185">Reference proteome</keyword>
<dbReference type="Pfam" id="PF01312">
    <property type="entry name" value="Bac_export_2"/>
    <property type="match status" value="1"/>
</dbReference>
<gene>
    <name evidence="4" type="ORF">GGQ59_002184</name>
</gene>
<dbReference type="InterPro" id="IPR029025">
    <property type="entry name" value="T3SS_substrate_exporter_C"/>
</dbReference>
<dbReference type="InterPro" id="IPR006135">
    <property type="entry name" value="T3SS_substrate_exporter"/>
</dbReference>
<name>A0A840I4E1_9PROT</name>
<dbReference type="GO" id="GO:0009306">
    <property type="term" value="P:protein secretion"/>
    <property type="evidence" value="ECO:0007669"/>
    <property type="project" value="InterPro"/>
</dbReference>
<dbReference type="AlphaFoldDB" id="A0A840I4E1"/>
<feature type="transmembrane region" description="Helical" evidence="3">
    <location>
        <begin position="153"/>
        <end position="172"/>
    </location>
</feature>
<proteinExistence type="inferred from homology"/>
<dbReference type="SUPFAM" id="SSF160544">
    <property type="entry name" value="EscU C-terminal domain-like"/>
    <property type="match status" value="1"/>
</dbReference>
<dbReference type="GO" id="GO:0005886">
    <property type="term" value="C:plasma membrane"/>
    <property type="evidence" value="ECO:0007669"/>
    <property type="project" value="TreeGrafter"/>
</dbReference>
<feature type="transmembrane region" description="Helical" evidence="3">
    <location>
        <begin position="192"/>
        <end position="211"/>
    </location>
</feature>
<evidence type="ECO:0000256" key="2">
    <source>
        <dbReference type="SAM" id="MobiDB-lite"/>
    </source>
</evidence>
<keyword evidence="3" id="KW-0472">Membrane</keyword>
<feature type="transmembrane region" description="Helical" evidence="3">
    <location>
        <begin position="90"/>
        <end position="117"/>
    </location>
</feature>
<feature type="region of interest" description="Disordered" evidence="2">
    <location>
        <begin position="218"/>
        <end position="244"/>
    </location>
</feature>
<comment type="similarity">
    <text evidence="1">Belongs to the type III secretion exporter family.</text>
</comment>
<evidence type="ECO:0000256" key="3">
    <source>
        <dbReference type="SAM" id="Phobius"/>
    </source>
</evidence>
<feature type="compositionally biased region" description="Basic and acidic residues" evidence="2">
    <location>
        <begin position="223"/>
        <end position="242"/>
    </location>
</feature>
<comment type="caution">
    <text evidence="4">The sequence shown here is derived from an EMBL/GenBank/DDBJ whole genome shotgun (WGS) entry which is preliminary data.</text>
</comment>
<dbReference type="PANTHER" id="PTHR30531">
    <property type="entry name" value="FLAGELLAR BIOSYNTHETIC PROTEIN FLHB"/>
    <property type="match status" value="1"/>
</dbReference>
<protein>
    <submittedName>
        <fullName evidence="4">Flagellar biosynthetic protein FlhB</fullName>
    </submittedName>
</protein>